<gene>
    <name evidence="1" type="ORF">K435DRAFT_803419</name>
</gene>
<dbReference type="Proteomes" id="UP000297245">
    <property type="component" value="Unassembled WGS sequence"/>
</dbReference>
<evidence type="ECO:0000313" key="1">
    <source>
        <dbReference type="EMBL" id="THU88577.1"/>
    </source>
</evidence>
<keyword evidence="2" id="KW-1185">Reference proteome</keyword>
<accession>A0A4S8LHP3</accession>
<protein>
    <submittedName>
        <fullName evidence="1">Uncharacterized protein</fullName>
    </submittedName>
</protein>
<organism evidence="1 2">
    <name type="scientific">Dendrothele bispora (strain CBS 962.96)</name>
    <dbReference type="NCBI Taxonomy" id="1314807"/>
    <lineage>
        <taxon>Eukaryota</taxon>
        <taxon>Fungi</taxon>
        <taxon>Dikarya</taxon>
        <taxon>Basidiomycota</taxon>
        <taxon>Agaricomycotina</taxon>
        <taxon>Agaricomycetes</taxon>
        <taxon>Agaricomycetidae</taxon>
        <taxon>Agaricales</taxon>
        <taxon>Agaricales incertae sedis</taxon>
        <taxon>Dendrothele</taxon>
    </lineage>
</organism>
<proteinExistence type="predicted"/>
<evidence type="ECO:0000313" key="2">
    <source>
        <dbReference type="Proteomes" id="UP000297245"/>
    </source>
</evidence>
<sequence>MTHDDSQFCKPDHFIPETWIRSNMIWITIASVLATKNIFSLPIENIEDYSTDGTFCSTKRLDCHGFNNGLCILVLTEAGTEILLYTEEDPMYPKSGDVLKVPLH</sequence>
<name>A0A4S8LHP3_DENBC</name>
<dbReference type="EMBL" id="ML179404">
    <property type="protein sequence ID" value="THU88577.1"/>
    <property type="molecule type" value="Genomic_DNA"/>
</dbReference>
<dbReference type="AlphaFoldDB" id="A0A4S8LHP3"/>
<dbReference type="OrthoDB" id="2789670at2759"/>
<reference evidence="1 2" key="1">
    <citation type="journal article" date="2019" name="Nat. Ecol. Evol.">
        <title>Megaphylogeny resolves global patterns of mushroom evolution.</title>
        <authorList>
            <person name="Varga T."/>
            <person name="Krizsan K."/>
            <person name="Foldi C."/>
            <person name="Dima B."/>
            <person name="Sanchez-Garcia M."/>
            <person name="Sanchez-Ramirez S."/>
            <person name="Szollosi G.J."/>
            <person name="Szarkandi J.G."/>
            <person name="Papp V."/>
            <person name="Albert L."/>
            <person name="Andreopoulos W."/>
            <person name="Angelini C."/>
            <person name="Antonin V."/>
            <person name="Barry K.W."/>
            <person name="Bougher N.L."/>
            <person name="Buchanan P."/>
            <person name="Buyck B."/>
            <person name="Bense V."/>
            <person name="Catcheside P."/>
            <person name="Chovatia M."/>
            <person name="Cooper J."/>
            <person name="Damon W."/>
            <person name="Desjardin D."/>
            <person name="Finy P."/>
            <person name="Geml J."/>
            <person name="Haridas S."/>
            <person name="Hughes K."/>
            <person name="Justo A."/>
            <person name="Karasinski D."/>
            <person name="Kautmanova I."/>
            <person name="Kiss B."/>
            <person name="Kocsube S."/>
            <person name="Kotiranta H."/>
            <person name="LaButti K.M."/>
            <person name="Lechner B.E."/>
            <person name="Liimatainen K."/>
            <person name="Lipzen A."/>
            <person name="Lukacs Z."/>
            <person name="Mihaltcheva S."/>
            <person name="Morgado L.N."/>
            <person name="Niskanen T."/>
            <person name="Noordeloos M.E."/>
            <person name="Ohm R.A."/>
            <person name="Ortiz-Santana B."/>
            <person name="Ovrebo C."/>
            <person name="Racz N."/>
            <person name="Riley R."/>
            <person name="Savchenko A."/>
            <person name="Shiryaev A."/>
            <person name="Soop K."/>
            <person name="Spirin V."/>
            <person name="Szebenyi C."/>
            <person name="Tomsovsky M."/>
            <person name="Tulloss R.E."/>
            <person name="Uehling J."/>
            <person name="Grigoriev I.V."/>
            <person name="Vagvolgyi C."/>
            <person name="Papp T."/>
            <person name="Martin F.M."/>
            <person name="Miettinen O."/>
            <person name="Hibbett D.S."/>
            <person name="Nagy L.G."/>
        </authorList>
    </citation>
    <scope>NUCLEOTIDE SEQUENCE [LARGE SCALE GENOMIC DNA]</scope>
    <source>
        <strain evidence="1 2">CBS 962.96</strain>
    </source>
</reference>